<dbReference type="PaxDb" id="3635-A0A1U8PDH8"/>
<dbReference type="PANTHER" id="PTHR33223:SF11">
    <property type="entry name" value="ELEMENT PROTEIN, PUTATIVE-RELATED"/>
    <property type="match status" value="1"/>
</dbReference>
<dbReference type="Pfam" id="PF03732">
    <property type="entry name" value="Retrotrans_gag"/>
    <property type="match status" value="1"/>
</dbReference>
<name>A0A1U8PDH8_GOSHI</name>
<organism evidence="3 4">
    <name type="scientific">Gossypium hirsutum</name>
    <name type="common">Upland cotton</name>
    <name type="synonym">Gossypium mexicanum</name>
    <dbReference type="NCBI Taxonomy" id="3635"/>
    <lineage>
        <taxon>Eukaryota</taxon>
        <taxon>Viridiplantae</taxon>
        <taxon>Streptophyta</taxon>
        <taxon>Embryophyta</taxon>
        <taxon>Tracheophyta</taxon>
        <taxon>Spermatophyta</taxon>
        <taxon>Magnoliopsida</taxon>
        <taxon>eudicotyledons</taxon>
        <taxon>Gunneridae</taxon>
        <taxon>Pentapetalae</taxon>
        <taxon>rosids</taxon>
        <taxon>malvids</taxon>
        <taxon>Malvales</taxon>
        <taxon>Malvaceae</taxon>
        <taxon>Malvoideae</taxon>
        <taxon>Gossypium</taxon>
    </lineage>
</organism>
<accession>A0A1U8PDH8</accession>
<evidence type="ECO:0000259" key="2">
    <source>
        <dbReference type="Pfam" id="PF03732"/>
    </source>
</evidence>
<keyword evidence="3" id="KW-1185">Reference proteome</keyword>
<dbReference type="GeneID" id="107957335"/>
<dbReference type="OrthoDB" id="997438at2759"/>
<evidence type="ECO:0000313" key="4">
    <source>
        <dbReference type="RefSeq" id="XP_016748333.1"/>
    </source>
</evidence>
<proteinExistence type="predicted"/>
<dbReference type="Proteomes" id="UP000818029">
    <property type="component" value="Chromosome A11"/>
</dbReference>
<dbReference type="RefSeq" id="XP_016748333.1">
    <property type="nucleotide sequence ID" value="XM_016892844.1"/>
</dbReference>
<evidence type="ECO:0000256" key="1">
    <source>
        <dbReference type="SAM" id="MobiDB-lite"/>
    </source>
</evidence>
<dbReference type="AlphaFoldDB" id="A0A1U8PDH8"/>
<feature type="compositionally biased region" description="Basic and acidic residues" evidence="1">
    <location>
        <begin position="299"/>
        <end position="321"/>
    </location>
</feature>
<gene>
    <name evidence="4" type="primary">LOC107957335</name>
</gene>
<reference evidence="3" key="1">
    <citation type="journal article" date="2020" name="Nat. Genet.">
        <title>Genomic diversifications of five Gossypium allopolyploid species and their impact on cotton improvement.</title>
        <authorList>
            <person name="Chen Z.J."/>
            <person name="Sreedasyam A."/>
            <person name="Ando A."/>
            <person name="Song Q."/>
            <person name="De Santiago L.M."/>
            <person name="Hulse-Kemp A.M."/>
            <person name="Ding M."/>
            <person name="Ye W."/>
            <person name="Kirkbride R.C."/>
            <person name="Jenkins J."/>
            <person name="Plott C."/>
            <person name="Lovell J."/>
            <person name="Lin Y.M."/>
            <person name="Vaughn R."/>
            <person name="Liu B."/>
            <person name="Simpson S."/>
            <person name="Scheffler B.E."/>
            <person name="Wen L."/>
            <person name="Saski C.A."/>
            <person name="Grover C.E."/>
            <person name="Hu G."/>
            <person name="Conover J.L."/>
            <person name="Carlson J.W."/>
            <person name="Shu S."/>
            <person name="Boston L.B."/>
            <person name="Williams M."/>
            <person name="Peterson D.G."/>
            <person name="McGee K."/>
            <person name="Jones D.C."/>
            <person name="Wendel J.F."/>
            <person name="Stelly D.M."/>
            <person name="Grimwood J."/>
            <person name="Schmutz J."/>
        </authorList>
    </citation>
    <scope>NUCLEOTIDE SEQUENCE [LARGE SCALE GENOMIC DNA]</scope>
    <source>
        <strain evidence="3">cv. TM-1</strain>
    </source>
</reference>
<evidence type="ECO:0000313" key="3">
    <source>
        <dbReference type="Proteomes" id="UP000818029"/>
    </source>
</evidence>
<dbReference type="PANTHER" id="PTHR33223">
    <property type="entry name" value="CCHC-TYPE DOMAIN-CONTAINING PROTEIN"/>
    <property type="match status" value="1"/>
</dbReference>
<feature type="region of interest" description="Disordered" evidence="1">
    <location>
        <begin position="278"/>
        <end position="339"/>
    </location>
</feature>
<feature type="domain" description="Retrotransposon gag" evidence="2">
    <location>
        <begin position="15"/>
        <end position="107"/>
    </location>
</feature>
<reference evidence="4" key="2">
    <citation type="submission" date="2025-08" db="UniProtKB">
        <authorList>
            <consortium name="RefSeq"/>
        </authorList>
    </citation>
    <scope>IDENTIFICATION</scope>
</reference>
<dbReference type="KEGG" id="ghi:107957335"/>
<sequence>MKPQGVTEDQIKLRAFPFSLVDSAREWLFYLPPESVNTWSDMSRLIFDRFFPAARETELRRDIVGIYQKDTESLYNYWERYKKLCVSCPQHGLTEQLLLQYFYEGLLQMEMKMIDAVSGGALVNMTPQRARELITMAANSQQFQPVTKPTRRVHGLSSLSLEDKIDKLTNVVQTLLSDKIGPSQLCGICAKPGHPTDSYPILQEDLAEQRPPQNQQIPHLKSSLEAIVERLANSTKKFQQKTYMHFQELDKQVSKLVLTVSRLESQWKLPSQTELNPRHNASALTLSSGKILEPVPDTSRGHDTSCAHDTGRDEKNHDTEAPVKSAPQNSFAVPPPFPGRLVQCRNEQDEKEILDTF</sequence>
<protein>
    <recommendedName>
        <fullName evidence="2">Retrotransposon gag domain-containing protein</fullName>
    </recommendedName>
</protein>
<dbReference type="InterPro" id="IPR005162">
    <property type="entry name" value="Retrotrans_gag_dom"/>
</dbReference>